<dbReference type="PIRSF" id="PIRSF019709">
    <property type="entry name" value="Methyltransf_MtxX"/>
    <property type="match status" value="1"/>
</dbReference>
<name>A6UPZ1_METVS</name>
<organism evidence="4 5">
    <name type="scientific">Methanococcus vannielii (strain ATCC 35089 / DSM 1224 / JCM 13029 / OCM 148 / SB)</name>
    <dbReference type="NCBI Taxonomy" id="406327"/>
    <lineage>
        <taxon>Archaea</taxon>
        <taxon>Methanobacteriati</taxon>
        <taxon>Methanobacteriota</taxon>
        <taxon>Methanomada group</taxon>
        <taxon>Methanococci</taxon>
        <taxon>Methanococcales</taxon>
        <taxon>Methanococcaceae</taxon>
        <taxon>Methanococcus</taxon>
    </lineage>
</organism>
<dbReference type="Proteomes" id="UP000001107">
    <property type="component" value="Chromosome"/>
</dbReference>
<dbReference type="OrthoDB" id="53227at2157"/>
<reference evidence="4" key="1">
    <citation type="submission" date="2007-06" db="EMBL/GenBank/DDBJ databases">
        <title>Complete sequence of Methanococcus vannielii SB.</title>
        <authorList>
            <consortium name="US DOE Joint Genome Institute"/>
            <person name="Copeland A."/>
            <person name="Lucas S."/>
            <person name="Lapidus A."/>
            <person name="Barry K."/>
            <person name="Glavina del Rio T."/>
            <person name="Dalin E."/>
            <person name="Tice H."/>
            <person name="Pitluck S."/>
            <person name="Chain P."/>
            <person name="Malfatti S."/>
            <person name="Shin M."/>
            <person name="Vergez L."/>
            <person name="Schmutz J."/>
            <person name="Larimer F."/>
            <person name="Land M."/>
            <person name="Hauser L."/>
            <person name="Kyrpides N."/>
            <person name="Anderson I."/>
            <person name="Sieprawska-Lupa M."/>
            <person name="Whitman W.B."/>
            <person name="Richardson P."/>
        </authorList>
    </citation>
    <scope>NUCLEOTIDE SEQUENCE [LARGE SCALE GENOMIC DNA]</scope>
    <source>
        <strain evidence="4">SB</strain>
    </source>
</reference>
<dbReference type="InterPro" id="IPR016764">
    <property type="entry name" value="MeTrfase_MtxX_xsu"/>
</dbReference>
<keyword evidence="3" id="KW-0808">Transferase</keyword>
<comment type="similarity">
    <text evidence="1">Belongs to the MtxX family.</text>
</comment>
<sequence length="240" mass="26857">MYAIGVGKNKKEVLIAVENLKKEGILVETVEDSEELIQGLLSRKYEGVIRGTLSSSEVIPKLKEKIGRFYRASILKNPFTGQVFLLTPVGIDEIKDDFSDKLDIIKYSSEFIQAIGLIPKIGLLSAGRLSDVGRSLKIDESIENCEEILKKVKNSNELMNVQIEHRGILIEEYLKDGFNIIVADDGISGNLLFRVFALVFEIEGFGAIILNSEKVKFIDTSRSGDSKRYYNAVKFLKNGF</sequence>
<dbReference type="RefSeq" id="WP_011972466.1">
    <property type="nucleotide sequence ID" value="NC_009634.1"/>
</dbReference>
<dbReference type="GeneID" id="5325286"/>
<proteinExistence type="inferred from homology"/>
<dbReference type="GO" id="GO:0032259">
    <property type="term" value="P:methylation"/>
    <property type="evidence" value="ECO:0007669"/>
    <property type="project" value="UniProtKB-KW"/>
</dbReference>
<dbReference type="EMBL" id="CP000742">
    <property type="protein sequence ID" value="ABR54563.1"/>
    <property type="molecule type" value="Genomic_DNA"/>
</dbReference>
<dbReference type="eggNOG" id="arCOG00854">
    <property type="taxonomic scope" value="Archaea"/>
</dbReference>
<dbReference type="SUPFAM" id="SSF53659">
    <property type="entry name" value="Isocitrate/Isopropylmalate dehydrogenase-like"/>
    <property type="match status" value="1"/>
</dbReference>
<dbReference type="HOGENOM" id="CLU_086562_0_0_2"/>
<gene>
    <name evidence="4" type="ordered locus">Mevan_0657</name>
</gene>
<evidence type="ECO:0000256" key="1">
    <source>
        <dbReference type="ARBA" id="ARBA00009125"/>
    </source>
</evidence>
<dbReference type="STRING" id="406327.Mevan_0657"/>
<evidence type="ECO:0000313" key="4">
    <source>
        <dbReference type="EMBL" id="ABR54563.1"/>
    </source>
</evidence>
<dbReference type="KEGG" id="mvn:Mevan_0657"/>
<dbReference type="NCBIfam" id="TIGR03270">
    <property type="entry name" value="methan_mark_4"/>
    <property type="match status" value="1"/>
</dbReference>
<keyword evidence="5" id="KW-1185">Reference proteome</keyword>
<evidence type="ECO:0000256" key="2">
    <source>
        <dbReference type="ARBA" id="ARBA00022603"/>
    </source>
</evidence>
<keyword evidence="2" id="KW-0489">Methyltransferase</keyword>
<evidence type="ECO:0000256" key="3">
    <source>
        <dbReference type="ARBA" id="ARBA00022679"/>
    </source>
</evidence>
<accession>A6UPZ1</accession>
<dbReference type="GO" id="GO:0008168">
    <property type="term" value="F:methyltransferase activity"/>
    <property type="evidence" value="ECO:0007669"/>
    <property type="project" value="UniProtKB-KW"/>
</dbReference>
<evidence type="ECO:0000313" key="5">
    <source>
        <dbReference type="Proteomes" id="UP000001107"/>
    </source>
</evidence>
<dbReference type="AlphaFoldDB" id="A6UPZ1"/>
<protein>
    <submittedName>
        <fullName evidence="4">Basic helix-loop-helix dimerization domain bHLH</fullName>
    </submittedName>
</protein>